<dbReference type="Gene3D" id="3.40.50.300">
    <property type="entry name" value="P-loop containing nucleotide triphosphate hydrolases"/>
    <property type="match status" value="2"/>
</dbReference>
<dbReference type="GO" id="GO:0005524">
    <property type="term" value="F:ATP binding"/>
    <property type="evidence" value="ECO:0007669"/>
    <property type="project" value="UniProtKB-KW"/>
</dbReference>
<proteinExistence type="predicted"/>
<dbReference type="Pfam" id="PF00005">
    <property type="entry name" value="ABC_tran"/>
    <property type="match status" value="2"/>
</dbReference>
<evidence type="ECO:0000259" key="4">
    <source>
        <dbReference type="PROSITE" id="PS50893"/>
    </source>
</evidence>
<dbReference type="AlphaFoldDB" id="A0A0V8GD77"/>
<dbReference type="RefSeq" id="WP_058265769.1">
    <property type="nucleotide sequence ID" value="NZ_FMYN01000005.1"/>
</dbReference>
<dbReference type="Pfam" id="PF16326">
    <property type="entry name" value="ABC_tran_CTD"/>
    <property type="match status" value="1"/>
</dbReference>
<dbReference type="InterPro" id="IPR003593">
    <property type="entry name" value="AAA+_ATPase"/>
</dbReference>
<keyword evidence="2 5" id="KW-0067">ATP-binding</keyword>
<dbReference type="PROSITE" id="PS50893">
    <property type="entry name" value="ABC_TRANSPORTER_2"/>
    <property type="match status" value="2"/>
</dbReference>
<keyword evidence="3" id="KW-0175">Coiled coil</keyword>
<gene>
    <name evidence="5" type="ORF">AS033_13715</name>
</gene>
<feature type="coiled-coil region" evidence="3">
    <location>
        <begin position="563"/>
        <end position="597"/>
    </location>
</feature>
<reference evidence="5 6" key="1">
    <citation type="journal article" date="2015" name="Int. J. Syst. Evol. Microbiol.">
        <title>Exiguobacterium enclense sp. nov., isolated from sediment.</title>
        <authorList>
            <person name="Dastager S.G."/>
            <person name="Mawlankar R."/>
            <person name="Sonalkar V.V."/>
            <person name="Thorat M.N."/>
            <person name="Mual P."/>
            <person name="Verma A."/>
            <person name="Krishnamurthi S."/>
            <person name="Tang S.K."/>
            <person name="Li W.J."/>
        </authorList>
    </citation>
    <scope>NUCLEOTIDE SEQUENCE [LARGE SCALE GENOMIC DNA]</scope>
    <source>
        <strain evidence="5 6">NIO-1109</strain>
    </source>
</reference>
<evidence type="ECO:0000256" key="3">
    <source>
        <dbReference type="SAM" id="Coils"/>
    </source>
</evidence>
<dbReference type="InterPro" id="IPR032524">
    <property type="entry name" value="ABC_tran_C"/>
</dbReference>
<protein>
    <submittedName>
        <fullName evidence="5">Multidrug ABC transporter ATP-binding protein</fullName>
    </submittedName>
</protein>
<dbReference type="InterPro" id="IPR027417">
    <property type="entry name" value="P-loop_NTPase"/>
</dbReference>
<accession>A0A0V8GD77</accession>
<evidence type="ECO:0000256" key="2">
    <source>
        <dbReference type="ARBA" id="ARBA00022840"/>
    </source>
</evidence>
<dbReference type="InterPro" id="IPR003439">
    <property type="entry name" value="ABC_transporter-like_ATP-bd"/>
</dbReference>
<dbReference type="InterPro" id="IPR051309">
    <property type="entry name" value="ABCF_ATPase"/>
</dbReference>
<dbReference type="CDD" id="cd03221">
    <property type="entry name" value="ABCF_EF-3"/>
    <property type="match status" value="2"/>
</dbReference>
<dbReference type="GO" id="GO:0016887">
    <property type="term" value="F:ATP hydrolysis activity"/>
    <property type="evidence" value="ECO:0007669"/>
    <property type="project" value="InterPro"/>
</dbReference>
<dbReference type="Gene3D" id="1.10.287.380">
    <property type="entry name" value="Valyl-tRNA synthetase, C-terminal domain"/>
    <property type="match status" value="1"/>
</dbReference>
<dbReference type="SUPFAM" id="SSF52540">
    <property type="entry name" value="P-loop containing nucleoside triphosphate hydrolases"/>
    <property type="match status" value="2"/>
</dbReference>
<dbReference type="Proteomes" id="UP000053797">
    <property type="component" value="Unassembled WGS sequence"/>
</dbReference>
<feature type="domain" description="ABC transporter" evidence="4">
    <location>
        <begin position="3"/>
        <end position="254"/>
    </location>
</feature>
<feature type="domain" description="ABC transporter" evidence="4">
    <location>
        <begin position="318"/>
        <end position="536"/>
    </location>
</feature>
<sequence length="633" mass="72136">MLMKAENLKKEFADKIVFEDVTFSVSPGDRIGIIGVNGTGKSTLLHILAGKETADAGTMHHPNDYRIRLLSQTTDYPEDQTVMEVLLSGDTPTINALRHYETARLALEQEPTSETLLNRFIIAQTEVDAAQAWDTESRLKMILNKLGILDLNALIGSLSGGQRKRVGLAEALLDEADLLLLDEPTNELDAETISWLETQIKEYRGAILLITHDRYFLNRVTNHMMEIANGTAYFYVGNYESFLEKRAERRERTASMEEKRQNILRRELAWLRRGAKARTTKQKARIQRVDALQDLSYEEEESTLEVQVGSTRLGKKVIEAHDVSHRFGERTLFESFNALIGRKERYGIVGRNGSGKSTLLSILAQRLEPTTGEIIHGETVKIGFYGQFAEFTHPERRVIDEVERIAKVITTLAGEEITASQMLEQFLFKPEAQYKQIGKLSGGEKRRLKLLTILMEEPNVLFLDEPTNDLDTETLSVLEDYLESFPGTVITVSHDRYFLDRVVNRLIAFEDGNVVFYYGQYTDYLEQMTAPVPSIVVEKTVEVATAPKIETPKKLSYQEQQDWAIIEQQIEESETELEQLEAELASAGSDLGKVNELYQAIEKTKAMLDERMEYWTYLSEKIEAFENYRQSNQ</sequence>
<dbReference type="PANTHER" id="PTHR42855:SF1">
    <property type="entry name" value="ABC TRANSPORTER DOMAIN-CONTAINING PROTEIN"/>
    <property type="match status" value="1"/>
</dbReference>
<dbReference type="InterPro" id="IPR032781">
    <property type="entry name" value="ABC_tran_Xtn"/>
</dbReference>
<evidence type="ECO:0000313" key="6">
    <source>
        <dbReference type="Proteomes" id="UP000053797"/>
    </source>
</evidence>
<dbReference type="InterPro" id="IPR037118">
    <property type="entry name" value="Val-tRNA_synth_C_sf"/>
</dbReference>
<comment type="caution">
    <text evidence="5">The sequence shown here is derived from an EMBL/GenBank/DDBJ whole genome shotgun (WGS) entry which is preliminary data.</text>
</comment>
<organism evidence="5 6">
    <name type="scientific">Exiguobacterium indicum</name>
    <dbReference type="NCBI Taxonomy" id="296995"/>
    <lineage>
        <taxon>Bacteria</taxon>
        <taxon>Bacillati</taxon>
        <taxon>Bacillota</taxon>
        <taxon>Bacilli</taxon>
        <taxon>Bacillales</taxon>
        <taxon>Bacillales Family XII. Incertae Sedis</taxon>
        <taxon>Exiguobacterium</taxon>
    </lineage>
</organism>
<dbReference type="EMBL" id="LNQL01000005">
    <property type="protein sequence ID" value="KSU48187.1"/>
    <property type="molecule type" value="Genomic_DNA"/>
</dbReference>
<dbReference type="PANTHER" id="PTHR42855">
    <property type="entry name" value="ABC TRANSPORTER ATP-BINDING SUBUNIT"/>
    <property type="match status" value="1"/>
</dbReference>
<evidence type="ECO:0000256" key="1">
    <source>
        <dbReference type="ARBA" id="ARBA00022741"/>
    </source>
</evidence>
<dbReference type="GO" id="GO:0003677">
    <property type="term" value="F:DNA binding"/>
    <property type="evidence" value="ECO:0007669"/>
    <property type="project" value="InterPro"/>
</dbReference>
<dbReference type="InterPro" id="IPR017871">
    <property type="entry name" value="ABC_transporter-like_CS"/>
</dbReference>
<dbReference type="Pfam" id="PF12848">
    <property type="entry name" value="ABC_tran_Xtn"/>
    <property type="match status" value="1"/>
</dbReference>
<dbReference type="OrthoDB" id="9760950at2"/>
<dbReference type="SMART" id="SM00382">
    <property type="entry name" value="AAA"/>
    <property type="match status" value="2"/>
</dbReference>
<name>A0A0V8GD77_9BACL</name>
<dbReference type="PROSITE" id="PS00211">
    <property type="entry name" value="ABC_TRANSPORTER_1"/>
    <property type="match status" value="2"/>
</dbReference>
<keyword evidence="1" id="KW-0547">Nucleotide-binding</keyword>
<dbReference type="FunFam" id="3.40.50.300:FF:000011">
    <property type="entry name" value="Putative ABC transporter ATP-binding component"/>
    <property type="match status" value="1"/>
</dbReference>
<evidence type="ECO:0000313" key="5">
    <source>
        <dbReference type="EMBL" id="KSU48187.1"/>
    </source>
</evidence>